<reference evidence="1 2" key="1">
    <citation type="submission" date="2023-05" db="EMBL/GenBank/DDBJ databases">
        <title>Comparative genomics reveals the evidence of polycyclic aromatic hydrocarbons degradation in moderately halophilic genus Pontibacillus.</title>
        <authorList>
            <person name="Yang H."/>
            <person name="Qian Z."/>
        </authorList>
    </citation>
    <scope>NUCLEOTIDE SEQUENCE [LARGE SCALE GENOMIC DNA]</scope>
    <source>
        <strain evidence="2">HN14</strain>
    </source>
</reference>
<organism evidence="1 2">
    <name type="scientific">Pontibacillus chungwhensis</name>
    <dbReference type="NCBI Taxonomy" id="265426"/>
    <lineage>
        <taxon>Bacteria</taxon>
        <taxon>Bacillati</taxon>
        <taxon>Bacillota</taxon>
        <taxon>Bacilli</taxon>
        <taxon>Bacillales</taxon>
        <taxon>Bacillaceae</taxon>
        <taxon>Pontibacillus</taxon>
    </lineage>
</organism>
<dbReference type="EMBL" id="CP126446">
    <property type="protein sequence ID" value="WIF98759.1"/>
    <property type="molecule type" value="Genomic_DNA"/>
</dbReference>
<keyword evidence="2" id="KW-1185">Reference proteome</keyword>
<evidence type="ECO:0000313" key="1">
    <source>
        <dbReference type="EMBL" id="WIF98759.1"/>
    </source>
</evidence>
<dbReference type="RefSeq" id="WP_231418530.1">
    <property type="nucleotide sequence ID" value="NZ_CP126446.1"/>
</dbReference>
<evidence type="ECO:0000313" key="2">
    <source>
        <dbReference type="Proteomes" id="UP001236652"/>
    </source>
</evidence>
<protein>
    <submittedName>
        <fullName evidence="1">Uncharacterized protein</fullName>
    </submittedName>
</protein>
<name>A0ABY8V1X5_9BACI</name>
<proteinExistence type="predicted"/>
<sequence length="68" mass="8201">MYLTQVSVKEYIEFVRANEKFFDKSDGNPTLRAGMKEIAKRLSYDPDYTEEHKHTDLEYLMERAFFTR</sequence>
<dbReference type="Proteomes" id="UP001236652">
    <property type="component" value="Chromosome"/>
</dbReference>
<gene>
    <name evidence="1" type="ORF">QNI29_03655</name>
</gene>
<accession>A0ABY8V1X5</accession>